<keyword evidence="2" id="KW-1185">Reference proteome</keyword>
<dbReference type="EMBL" id="FQZT01000003">
    <property type="protein sequence ID" value="SHI90523.1"/>
    <property type="molecule type" value="Genomic_DNA"/>
</dbReference>
<evidence type="ECO:0008006" key="3">
    <source>
        <dbReference type="Google" id="ProtNLM"/>
    </source>
</evidence>
<reference evidence="1 2" key="1">
    <citation type="submission" date="2016-11" db="EMBL/GenBank/DDBJ databases">
        <authorList>
            <person name="Jaros S."/>
            <person name="Januszkiewicz K."/>
            <person name="Wedrychowicz H."/>
        </authorList>
    </citation>
    <scope>NUCLEOTIDE SEQUENCE [LARGE SCALE GENOMIC DNA]</scope>
    <source>
        <strain evidence="1 2">DSM 5091</strain>
    </source>
</reference>
<accession>A0A1M6EYJ1</accession>
<evidence type="ECO:0000313" key="1">
    <source>
        <dbReference type="EMBL" id="SHI90523.1"/>
    </source>
</evidence>
<organism evidence="1 2">
    <name type="scientific">Malonomonas rubra DSM 5091</name>
    <dbReference type="NCBI Taxonomy" id="1122189"/>
    <lineage>
        <taxon>Bacteria</taxon>
        <taxon>Pseudomonadati</taxon>
        <taxon>Thermodesulfobacteriota</taxon>
        <taxon>Desulfuromonadia</taxon>
        <taxon>Desulfuromonadales</taxon>
        <taxon>Geopsychrobacteraceae</taxon>
        <taxon>Malonomonas</taxon>
    </lineage>
</organism>
<evidence type="ECO:0000313" key="2">
    <source>
        <dbReference type="Proteomes" id="UP000184171"/>
    </source>
</evidence>
<gene>
    <name evidence="1" type="ORF">SAMN02745165_01086</name>
</gene>
<dbReference type="Proteomes" id="UP000184171">
    <property type="component" value="Unassembled WGS sequence"/>
</dbReference>
<dbReference type="OrthoDB" id="5515705at2"/>
<dbReference type="AlphaFoldDB" id="A0A1M6EYJ1"/>
<dbReference type="RefSeq" id="WP_072906462.1">
    <property type="nucleotide sequence ID" value="NZ_FQZT01000003.1"/>
</dbReference>
<sequence>MLIYKVVETSQVDDMSLEKILNQWTAEGWQLEGMHFAMRDASRRPGMAFITFTREESDQSE</sequence>
<name>A0A1M6EYJ1_MALRU</name>
<proteinExistence type="predicted"/>
<protein>
    <recommendedName>
        <fullName evidence="3">DUF4177 domain-containing protein</fullName>
    </recommendedName>
</protein>